<sequence>MSSLISLSFFTGAAITAMVGLYSQGFANDTQLELQSGFSWSGGRRSLFDALFQIDLSAKGQPNHALKNHYPQTFQVTKTREGFCICGPKLPHRVSTLACGLEAVQGNTISFTTDAPLHNVTFEEFKSMINPIILSLPYVQTASFSSSSNKPIFNPIVWLVKATLEYPKGQRVSFRAIFPIAYNSNAVVIYD</sequence>
<gene>
    <name evidence="1" type="ORF">DSO57_1010849</name>
</gene>
<proteinExistence type="predicted"/>
<dbReference type="EMBL" id="QTSX02006426">
    <property type="protein sequence ID" value="KAJ9054762.1"/>
    <property type="molecule type" value="Genomic_DNA"/>
</dbReference>
<name>A0ACC2RXJ3_9FUNG</name>
<accession>A0ACC2RXJ3</accession>
<reference evidence="1" key="1">
    <citation type="submission" date="2022-04" db="EMBL/GenBank/DDBJ databases">
        <title>Genome of the entomopathogenic fungus Entomophthora muscae.</title>
        <authorList>
            <person name="Elya C."/>
            <person name="Lovett B.R."/>
            <person name="Lee E."/>
            <person name="Macias A.M."/>
            <person name="Hajek A.E."/>
            <person name="De Bivort B.L."/>
            <person name="Kasson M.T."/>
            <person name="De Fine Licht H.H."/>
            <person name="Stajich J.E."/>
        </authorList>
    </citation>
    <scope>NUCLEOTIDE SEQUENCE</scope>
    <source>
        <strain evidence="1">Berkeley</strain>
    </source>
</reference>
<evidence type="ECO:0000313" key="2">
    <source>
        <dbReference type="Proteomes" id="UP001165960"/>
    </source>
</evidence>
<protein>
    <submittedName>
        <fullName evidence="1">Uncharacterized protein</fullName>
    </submittedName>
</protein>
<organism evidence="1 2">
    <name type="scientific">Entomophthora muscae</name>
    <dbReference type="NCBI Taxonomy" id="34485"/>
    <lineage>
        <taxon>Eukaryota</taxon>
        <taxon>Fungi</taxon>
        <taxon>Fungi incertae sedis</taxon>
        <taxon>Zoopagomycota</taxon>
        <taxon>Entomophthoromycotina</taxon>
        <taxon>Entomophthoromycetes</taxon>
        <taxon>Entomophthorales</taxon>
        <taxon>Entomophthoraceae</taxon>
        <taxon>Entomophthora</taxon>
    </lineage>
</organism>
<keyword evidence="2" id="KW-1185">Reference proteome</keyword>
<comment type="caution">
    <text evidence="1">The sequence shown here is derived from an EMBL/GenBank/DDBJ whole genome shotgun (WGS) entry which is preliminary data.</text>
</comment>
<dbReference type="Proteomes" id="UP001165960">
    <property type="component" value="Unassembled WGS sequence"/>
</dbReference>
<evidence type="ECO:0000313" key="1">
    <source>
        <dbReference type="EMBL" id="KAJ9054762.1"/>
    </source>
</evidence>